<dbReference type="GO" id="GO:0030246">
    <property type="term" value="F:carbohydrate binding"/>
    <property type="evidence" value="ECO:0007669"/>
    <property type="project" value="UniProtKB-ARBA"/>
</dbReference>
<evidence type="ECO:0000256" key="1">
    <source>
        <dbReference type="ARBA" id="ARBA00004196"/>
    </source>
</evidence>
<keyword evidence="3" id="KW-0732">Signal</keyword>
<dbReference type="Gene3D" id="3.40.50.2300">
    <property type="match status" value="2"/>
</dbReference>
<reference evidence="7 8" key="1">
    <citation type="journal article" date="2020" name="Cell Host Microbe">
        <title>Functional and Genomic Variation between Human-Derived Isolates of Lachnospiraceae Reveals Inter- and Intra-Species Diversity.</title>
        <authorList>
            <person name="Sorbara M.T."/>
            <person name="Littmann E.R."/>
            <person name="Fontana E."/>
            <person name="Moody T.U."/>
            <person name="Kohout C.E."/>
            <person name="Gjonbalaj M."/>
            <person name="Eaton V."/>
            <person name="Seok R."/>
            <person name="Leiner I.M."/>
            <person name="Pamer E.G."/>
        </authorList>
    </citation>
    <scope>NUCLEOTIDE SEQUENCE [LARGE SCALE GENOMIC DNA]</scope>
    <source>
        <strain evidence="6 7">MSK.17.11</strain>
        <strain evidence="5 8">MSK.17.38</strain>
    </source>
</reference>
<dbReference type="GO" id="GO:0030313">
    <property type="term" value="C:cell envelope"/>
    <property type="evidence" value="ECO:0007669"/>
    <property type="project" value="UniProtKB-SubCell"/>
</dbReference>
<evidence type="ECO:0000313" key="7">
    <source>
        <dbReference type="Proteomes" id="UP000528555"/>
    </source>
</evidence>
<evidence type="ECO:0000256" key="3">
    <source>
        <dbReference type="ARBA" id="ARBA00022729"/>
    </source>
</evidence>
<evidence type="ECO:0000259" key="4">
    <source>
        <dbReference type="Pfam" id="PF13407"/>
    </source>
</evidence>
<evidence type="ECO:0000313" key="8">
    <source>
        <dbReference type="Proteomes" id="UP000701680"/>
    </source>
</evidence>
<comment type="subcellular location">
    <subcellularLocation>
        <location evidence="1">Cell envelope</location>
    </subcellularLocation>
</comment>
<name>A0A850HJ93_9FIRM</name>
<dbReference type="SUPFAM" id="SSF53822">
    <property type="entry name" value="Periplasmic binding protein-like I"/>
    <property type="match status" value="1"/>
</dbReference>
<dbReference type="EMBL" id="JAAITX010000008">
    <property type="protein sequence ID" value="NVH59148.1"/>
    <property type="molecule type" value="Genomic_DNA"/>
</dbReference>
<evidence type="ECO:0000313" key="5">
    <source>
        <dbReference type="EMBL" id="NSK15375.1"/>
    </source>
</evidence>
<gene>
    <name evidence="6" type="ORF">G5A66_10960</name>
    <name evidence="5" type="ORF">G5A75_10985</name>
</gene>
<evidence type="ECO:0000313" key="6">
    <source>
        <dbReference type="EMBL" id="NVH59148.1"/>
    </source>
</evidence>
<feature type="domain" description="Periplasmic binding protein" evidence="4">
    <location>
        <begin position="24"/>
        <end position="254"/>
    </location>
</feature>
<dbReference type="InterPro" id="IPR025997">
    <property type="entry name" value="SBP_2_dom"/>
</dbReference>
<sequence length="330" mass="37578">MVEVSGKQTEIWKNGEKDSLTTIGFSQVGAESDWRSANSISMKRTFTPERGYDLIFEDAKQKQSDQIKAIRKFIQQEVDYIVFSPVVESGWDTVLEEAKRAEIPVIIIDRKVAVKDSSLYAAWIGSNFYLEGQKACKVMKAYVDEQQIPEVNIVNIQGTLGATSQIGRTNALEDAAQKYGWNLLEQESGEYTEAKAYEVMSKMLLEHDDINFVYCENDNEAFGAIDAIRDAGKTVGPGGDIQIISFDATREGLRRTLHREILINGECNPWHGEYVEKVIHMLETNELWQKEMYVPEETFYSMPEDMQIMLGGKEYTVQTVTESIVQKREY</sequence>
<evidence type="ECO:0000256" key="2">
    <source>
        <dbReference type="ARBA" id="ARBA00007639"/>
    </source>
</evidence>
<organism evidence="6 7">
    <name type="scientific">Dorea phocaeensis</name>
    <dbReference type="NCBI Taxonomy" id="2040291"/>
    <lineage>
        <taxon>Bacteria</taxon>
        <taxon>Bacillati</taxon>
        <taxon>Bacillota</taxon>
        <taxon>Clostridia</taxon>
        <taxon>Lachnospirales</taxon>
        <taxon>Lachnospiraceae</taxon>
        <taxon>Dorea</taxon>
    </lineage>
</organism>
<proteinExistence type="inferred from homology"/>
<dbReference type="Pfam" id="PF13407">
    <property type="entry name" value="Peripla_BP_4"/>
    <property type="match status" value="1"/>
</dbReference>
<dbReference type="PANTHER" id="PTHR46847:SF3">
    <property type="entry name" value="GALACTOFURANOSE-BINDING PROTEIN YTFQ"/>
    <property type="match status" value="1"/>
</dbReference>
<dbReference type="AlphaFoldDB" id="A0A850HJ93"/>
<dbReference type="Proteomes" id="UP000528555">
    <property type="component" value="Unassembled WGS sequence"/>
</dbReference>
<dbReference type="PANTHER" id="PTHR46847">
    <property type="entry name" value="D-ALLOSE-BINDING PERIPLASMIC PROTEIN-RELATED"/>
    <property type="match status" value="1"/>
</dbReference>
<dbReference type="InterPro" id="IPR028082">
    <property type="entry name" value="Peripla_BP_I"/>
</dbReference>
<dbReference type="CDD" id="cd06309">
    <property type="entry name" value="PBP1_galactofuranose_YtfQ-like"/>
    <property type="match status" value="1"/>
</dbReference>
<protein>
    <submittedName>
        <fullName evidence="6">Substrate-binding domain-containing protein</fullName>
    </submittedName>
</protein>
<keyword evidence="7" id="KW-1185">Reference proteome</keyword>
<dbReference type="Proteomes" id="UP000701680">
    <property type="component" value="Unassembled WGS sequence"/>
</dbReference>
<accession>A0A850HJ93</accession>
<comment type="caution">
    <text evidence="6">The sequence shown here is derived from an EMBL/GenBank/DDBJ whole genome shotgun (WGS) entry which is preliminary data.</text>
</comment>
<comment type="similarity">
    <text evidence="2">Belongs to the bacterial solute-binding protein 2 family.</text>
</comment>
<dbReference type="EMBL" id="JAAIUO010000008">
    <property type="protein sequence ID" value="NSK15375.1"/>
    <property type="molecule type" value="Genomic_DNA"/>
</dbReference>
<reference evidence="6" key="2">
    <citation type="submission" date="2020-02" db="EMBL/GenBank/DDBJ databases">
        <authorList>
            <person name="Littmann E."/>
            <person name="Sorbara M."/>
        </authorList>
    </citation>
    <scope>NUCLEOTIDE SEQUENCE</scope>
    <source>
        <strain evidence="6">MSK.17.11</strain>
        <strain evidence="5">MSK.17.38</strain>
    </source>
</reference>